<dbReference type="AlphaFoldDB" id="A0A7W8DA60"/>
<proteinExistence type="predicted"/>
<dbReference type="RefSeq" id="WP_183962121.1">
    <property type="nucleotide sequence ID" value="NZ_JACHHP010000007.1"/>
</dbReference>
<feature type="region of interest" description="Disordered" evidence="1">
    <location>
        <begin position="37"/>
        <end position="83"/>
    </location>
</feature>
<gene>
    <name evidence="2" type="ORF">HNQ52_003154</name>
</gene>
<sequence length="96" mass="9969">MHAPTAIAREAARLLGATAAAPRDDVGELAAAAADLLGDRARPSDPPAPGGPAEPPRAPQPDDRPTGASKRPASEDCTARAPSRKVSWLQRLFGRR</sequence>
<name>A0A7W8DA60_9GAMM</name>
<dbReference type="Proteomes" id="UP000521199">
    <property type="component" value="Unassembled WGS sequence"/>
</dbReference>
<dbReference type="EMBL" id="JACHHP010000007">
    <property type="protein sequence ID" value="MBB5209582.1"/>
    <property type="molecule type" value="Genomic_DNA"/>
</dbReference>
<accession>A0A7W8DA60</accession>
<keyword evidence="3" id="KW-1185">Reference proteome</keyword>
<evidence type="ECO:0000256" key="1">
    <source>
        <dbReference type="SAM" id="MobiDB-lite"/>
    </source>
</evidence>
<organism evidence="2 3">
    <name type="scientific">Chiayiivirga flava</name>
    <dbReference type="NCBI Taxonomy" id="659595"/>
    <lineage>
        <taxon>Bacteria</taxon>
        <taxon>Pseudomonadati</taxon>
        <taxon>Pseudomonadota</taxon>
        <taxon>Gammaproteobacteria</taxon>
        <taxon>Lysobacterales</taxon>
        <taxon>Lysobacteraceae</taxon>
        <taxon>Chiayiivirga</taxon>
    </lineage>
</organism>
<evidence type="ECO:0000313" key="2">
    <source>
        <dbReference type="EMBL" id="MBB5209582.1"/>
    </source>
</evidence>
<evidence type="ECO:0000313" key="3">
    <source>
        <dbReference type="Proteomes" id="UP000521199"/>
    </source>
</evidence>
<reference evidence="2 3" key="1">
    <citation type="submission" date="2020-08" db="EMBL/GenBank/DDBJ databases">
        <title>Genomic Encyclopedia of Type Strains, Phase IV (KMG-IV): sequencing the most valuable type-strain genomes for metagenomic binning, comparative biology and taxonomic classification.</title>
        <authorList>
            <person name="Goeker M."/>
        </authorList>
    </citation>
    <scope>NUCLEOTIDE SEQUENCE [LARGE SCALE GENOMIC DNA]</scope>
    <source>
        <strain evidence="2 3">DSM 24163</strain>
    </source>
</reference>
<feature type="compositionally biased region" description="Pro residues" evidence="1">
    <location>
        <begin position="44"/>
        <end position="59"/>
    </location>
</feature>
<comment type="caution">
    <text evidence="2">The sequence shown here is derived from an EMBL/GenBank/DDBJ whole genome shotgun (WGS) entry which is preliminary data.</text>
</comment>
<protein>
    <submittedName>
        <fullName evidence="2">Uncharacterized protein</fullName>
    </submittedName>
</protein>